<evidence type="ECO:0000313" key="3">
    <source>
        <dbReference type="EMBL" id="EST55649.1"/>
    </source>
</evidence>
<gene>
    <name evidence="3" type="ORF">T458_06065</name>
</gene>
<dbReference type="InterPro" id="IPR032812">
    <property type="entry name" value="SbsA_Ig"/>
</dbReference>
<dbReference type="OrthoDB" id="2839183at2"/>
<dbReference type="EMBL" id="AYJU01000003">
    <property type="protein sequence ID" value="EST55649.1"/>
    <property type="molecule type" value="Genomic_DNA"/>
</dbReference>
<protein>
    <recommendedName>
        <fullName evidence="2">SbsA Ig-like domain-containing protein</fullName>
    </recommendedName>
</protein>
<dbReference type="Pfam" id="PF13205">
    <property type="entry name" value="Big_5"/>
    <property type="match status" value="2"/>
</dbReference>
<dbReference type="InterPro" id="IPR014755">
    <property type="entry name" value="Cu-Rt/internalin_Ig-like"/>
</dbReference>
<keyword evidence="4" id="KW-1185">Reference proteome</keyword>
<keyword evidence="1" id="KW-0732">Signal</keyword>
<organism evidence="3 4">
    <name type="scientific">Brevibacillus panacihumi W25</name>
    <dbReference type="NCBI Taxonomy" id="1408254"/>
    <lineage>
        <taxon>Bacteria</taxon>
        <taxon>Bacillati</taxon>
        <taxon>Bacillota</taxon>
        <taxon>Bacilli</taxon>
        <taxon>Bacillales</taxon>
        <taxon>Paenibacillaceae</taxon>
        <taxon>Brevibacillus</taxon>
    </lineage>
</organism>
<dbReference type="Proteomes" id="UP000017973">
    <property type="component" value="Unassembled WGS sequence"/>
</dbReference>
<dbReference type="STRING" id="1408254.T458_06065"/>
<sequence>MVSFLLQLGDSIFYRSTNGCATRFAKSLSRLRFVSENSAKFPGWGCAINGIQVKVTFSKAVDRISAEKTANYTVTGLEGAKAVSGVQLLNEKEVLLTLGAALNNGSEYTVKASKEIKDAAGTKLGVDVETKTTLNDVTIPTVTEVKSLSTSQVQVTFSEPVKTLGASVNSSVEIFPVKADGTEDTALPHVAAATSSENGKVWIITLNAGSELKPGTKYNVYLNKDRQVVDYVGYVAAAAKVELSYSADVTVPQASSLDVLGQEYVIVKFNKPIKTFNASNVYWNVDGSESNNSNVGQSFEKIDATTFKVKFNLIPGGEKHFFVKGAEDFAGNVAPTAKFTKTIVDAITPAVSAIKLVDSDTFKVELNVEIADATTVFADDASTADKTKGRAFYPITDKDGNAVLVKSVEYGKKADGTDDHAVRLINVYNPLAQGNYTVKVTGLKDSLGRVLADKSEVINVANMPGLVAGATASAATGTQTKDQILLNINETTSASVSEESLLNTANWIVTTPVGTKSFAEVAGAKVTKVSSELYILEADKGAVRVTSQIQAVGLKTADGKTVAPFTATPVAATALDLGSNDFVASTTLTKKQVTIKVNGLLGNVNPADFRLFENNVDQTAKYVQSVTFANSTVKTANTSTITITLKEDLTLTNAYGLKVAASNIGTKDIFGNKLVANSGLILQDTTSAAISNAFVADADTAGNVIKVAFDKDVTASSLNKADFKVKTSKGTELTVDSVANTGDEYATITLDAGTDIPAGEEVTVEFKKNLSTALVTDGSVTTSSFRITGVSLDKGENPAIIEGDESMTITFNKAINPDVVAKIAAGDSGVTATAITTAFGALTGDTLFGTDPANTLEYDVDGNTVTITFSGLVAADTATAAPDAPLSFTPDADAELADGTTAIESV</sequence>
<reference evidence="3 4" key="1">
    <citation type="journal article" date="2014" name="Genome Announc.">
        <title>Draft Genome Sequence of Brevibacillus panacihumi Strain W25, a Halotolerant Hydrocarbon-Degrading Bacterium.</title>
        <authorList>
            <person name="Wang X."/>
            <person name="Jin D."/>
            <person name="Zhou L."/>
            <person name="Wu L."/>
            <person name="An W."/>
            <person name="Chen Y."/>
            <person name="Zhao L."/>
        </authorList>
    </citation>
    <scope>NUCLEOTIDE SEQUENCE [LARGE SCALE GENOMIC DNA]</scope>
    <source>
        <strain evidence="3 4">W25</strain>
    </source>
</reference>
<feature type="domain" description="SbsA Ig-like" evidence="2">
    <location>
        <begin position="52"/>
        <end position="124"/>
    </location>
</feature>
<evidence type="ECO:0000313" key="4">
    <source>
        <dbReference type="Proteomes" id="UP000017973"/>
    </source>
</evidence>
<evidence type="ECO:0000259" key="2">
    <source>
        <dbReference type="Pfam" id="PF13205"/>
    </source>
</evidence>
<dbReference type="HOGENOM" id="CLU_320220_0_0_9"/>
<name>V6MAV3_9BACL</name>
<evidence type="ECO:0000256" key="1">
    <source>
        <dbReference type="ARBA" id="ARBA00022729"/>
    </source>
</evidence>
<comment type="caution">
    <text evidence="3">The sequence shown here is derived from an EMBL/GenBank/DDBJ whole genome shotgun (WGS) entry which is preliminary data.</text>
</comment>
<proteinExistence type="predicted"/>
<dbReference type="AlphaFoldDB" id="V6MAV3"/>
<dbReference type="PATRIC" id="fig|1408254.3.peg.1218"/>
<accession>V6MAV3</accession>
<feature type="domain" description="SbsA Ig-like" evidence="2">
    <location>
        <begin position="138"/>
        <end position="245"/>
    </location>
</feature>
<dbReference type="Gene3D" id="2.60.40.1220">
    <property type="match status" value="3"/>
</dbReference>